<evidence type="ECO:0000256" key="5">
    <source>
        <dbReference type="ARBA" id="ARBA00022777"/>
    </source>
</evidence>
<dbReference type="OrthoDB" id="40902at2759"/>
<dbReference type="Pfam" id="PF00069">
    <property type="entry name" value="Pkinase"/>
    <property type="match status" value="1"/>
</dbReference>
<evidence type="ECO:0000256" key="8">
    <source>
        <dbReference type="ARBA" id="ARBA00048679"/>
    </source>
</evidence>
<dbReference type="GO" id="GO:0005524">
    <property type="term" value="F:ATP binding"/>
    <property type="evidence" value="ECO:0007669"/>
    <property type="project" value="UniProtKB-KW"/>
</dbReference>
<evidence type="ECO:0000256" key="7">
    <source>
        <dbReference type="ARBA" id="ARBA00047899"/>
    </source>
</evidence>
<dbReference type="SUPFAM" id="SSF56112">
    <property type="entry name" value="Protein kinase-like (PK-like)"/>
    <property type="match status" value="1"/>
</dbReference>
<organism evidence="10 11">
    <name type="scientific">Cocos nucifera</name>
    <name type="common">Coconut palm</name>
    <dbReference type="NCBI Taxonomy" id="13894"/>
    <lineage>
        <taxon>Eukaryota</taxon>
        <taxon>Viridiplantae</taxon>
        <taxon>Streptophyta</taxon>
        <taxon>Embryophyta</taxon>
        <taxon>Tracheophyta</taxon>
        <taxon>Spermatophyta</taxon>
        <taxon>Magnoliopsida</taxon>
        <taxon>Liliopsida</taxon>
        <taxon>Arecaceae</taxon>
        <taxon>Arecoideae</taxon>
        <taxon>Cocoseae</taxon>
        <taxon>Attaleinae</taxon>
        <taxon>Cocos</taxon>
    </lineage>
</organism>
<evidence type="ECO:0000256" key="4">
    <source>
        <dbReference type="ARBA" id="ARBA00022741"/>
    </source>
</evidence>
<comment type="caution">
    <text evidence="10">The sequence shown here is derived from an EMBL/GenBank/DDBJ whole genome shotgun (WGS) entry which is preliminary data.</text>
</comment>
<dbReference type="EC" id="2.7.11.1" evidence="1"/>
<evidence type="ECO:0000313" key="11">
    <source>
        <dbReference type="Proteomes" id="UP000797356"/>
    </source>
</evidence>
<dbReference type="AlphaFoldDB" id="A0A8K0IHF8"/>
<dbReference type="Gene3D" id="1.10.510.10">
    <property type="entry name" value="Transferase(Phosphotransferase) domain 1"/>
    <property type="match status" value="1"/>
</dbReference>
<evidence type="ECO:0000256" key="6">
    <source>
        <dbReference type="ARBA" id="ARBA00022840"/>
    </source>
</evidence>
<name>A0A8K0IHF8_COCNU</name>
<keyword evidence="5 10" id="KW-0418">Kinase</keyword>
<dbReference type="InterPro" id="IPR008271">
    <property type="entry name" value="Ser/Thr_kinase_AS"/>
</dbReference>
<keyword evidence="11" id="KW-1185">Reference proteome</keyword>
<keyword evidence="6" id="KW-0067">ATP-binding</keyword>
<dbReference type="GO" id="GO:0035556">
    <property type="term" value="P:intracellular signal transduction"/>
    <property type="evidence" value="ECO:0007669"/>
    <property type="project" value="TreeGrafter"/>
</dbReference>
<dbReference type="EMBL" id="CM017878">
    <property type="protein sequence ID" value="KAG1355243.1"/>
    <property type="molecule type" value="Genomic_DNA"/>
</dbReference>
<keyword evidence="3" id="KW-0808">Transferase</keyword>
<evidence type="ECO:0000256" key="3">
    <source>
        <dbReference type="ARBA" id="ARBA00022679"/>
    </source>
</evidence>
<dbReference type="PANTHER" id="PTHR24356:SF418">
    <property type="entry name" value="SERINE_THREONINE-PROTEIN KINASE WARTS"/>
    <property type="match status" value="1"/>
</dbReference>
<proteinExistence type="predicted"/>
<dbReference type="PROSITE" id="PS50011">
    <property type="entry name" value="PROTEIN_KINASE_DOM"/>
    <property type="match status" value="1"/>
</dbReference>
<keyword evidence="2" id="KW-0723">Serine/threonine-protein kinase</keyword>
<dbReference type="GO" id="GO:0004674">
    <property type="term" value="F:protein serine/threonine kinase activity"/>
    <property type="evidence" value="ECO:0007669"/>
    <property type="project" value="UniProtKB-KW"/>
</dbReference>
<evidence type="ECO:0000313" key="10">
    <source>
        <dbReference type="EMBL" id="KAG1355243.1"/>
    </source>
</evidence>
<keyword evidence="4" id="KW-0547">Nucleotide-binding</keyword>
<dbReference type="InterPro" id="IPR050236">
    <property type="entry name" value="Ser_Thr_kinase_AGC"/>
</dbReference>
<reference evidence="10" key="2">
    <citation type="submission" date="2019-07" db="EMBL/GenBank/DDBJ databases">
        <authorList>
            <person name="Yang Y."/>
            <person name="Bocs S."/>
            <person name="Baudouin L."/>
        </authorList>
    </citation>
    <scope>NUCLEOTIDE SEQUENCE</scope>
    <source>
        <tissue evidence="10">Spear leaf of Hainan Tall coconut</tissue>
    </source>
</reference>
<evidence type="ECO:0000256" key="1">
    <source>
        <dbReference type="ARBA" id="ARBA00012513"/>
    </source>
</evidence>
<evidence type="ECO:0000259" key="9">
    <source>
        <dbReference type="PROSITE" id="PS50011"/>
    </source>
</evidence>
<comment type="catalytic activity">
    <reaction evidence="7">
        <text>L-threonyl-[protein] + ATP = O-phospho-L-threonyl-[protein] + ADP + H(+)</text>
        <dbReference type="Rhea" id="RHEA:46608"/>
        <dbReference type="Rhea" id="RHEA-COMP:11060"/>
        <dbReference type="Rhea" id="RHEA-COMP:11605"/>
        <dbReference type="ChEBI" id="CHEBI:15378"/>
        <dbReference type="ChEBI" id="CHEBI:30013"/>
        <dbReference type="ChEBI" id="CHEBI:30616"/>
        <dbReference type="ChEBI" id="CHEBI:61977"/>
        <dbReference type="ChEBI" id="CHEBI:456216"/>
        <dbReference type="EC" id="2.7.11.1"/>
    </reaction>
</comment>
<dbReference type="InterPro" id="IPR011009">
    <property type="entry name" value="Kinase-like_dom_sf"/>
</dbReference>
<dbReference type="PANTHER" id="PTHR24356">
    <property type="entry name" value="SERINE/THREONINE-PROTEIN KINASE"/>
    <property type="match status" value="1"/>
</dbReference>
<protein>
    <recommendedName>
        <fullName evidence="1">non-specific serine/threonine protein kinase</fullName>
        <ecNumber evidence="1">2.7.11.1</ecNumber>
    </recommendedName>
</protein>
<accession>A0A8K0IHF8</accession>
<dbReference type="InterPro" id="IPR000719">
    <property type="entry name" value="Prot_kinase_dom"/>
</dbReference>
<comment type="catalytic activity">
    <reaction evidence="8">
        <text>L-seryl-[protein] + ATP = O-phospho-L-seryl-[protein] + ADP + H(+)</text>
        <dbReference type="Rhea" id="RHEA:17989"/>
        <dbReference type="Rhea" id="RHEA-COMP:9863"/>
        <dbReference type="Rhea" id="RHEA-COMP:11604"/>
        <dbReference type="ChEBI" id="CHEBI:15378"/>
        <dbReference type="ChEBI" id="CHEBI:29999"/>
        <dbReference type="ChEBI" id="CHEBI:30616"/>
        <dbReference type="ChEBI" id="CHEBI:83421"/>
        <dbReference type="ChEBI" id="CHEBI:456216"/>
        <dbReference type="EC" id="2.7.11.1"/>
    </reaction>
</comment>
<gene>
    <name evidence="10" type="ORF">COCNU_07G013550</name>
</gene>
<evidence type="ECO:0000256" key="2">
    <source>
        <dbReference type="ARBA" id="ARBA00022527"/>
    </source>
</evidence>
<reference evidence="10" key="1">
    <citation type="journal article" date="2017" name="Gigascience">
        <title>The genome draft of coconut (Cocos nucifera).</title>
        <authorList>
            <person name="Xiao Y."/>
            <person name="Xu P."/>
            <person name="Fan H."/>
            <person name="Baudouin L."/>
            <person name="Xia W."/>
            <person name="Bocs S."/>
            <person name="Xu J."/>
            <person name="Li Q."/>
            <person name="Guo A."/>
            <person name="Zhou L."/>
            <person name="Li J."/>
            <person name="Wu Y."/>
            <person name="Ma Z."/>
            <person name="Armero A."/>
            <person name="Issali A.E."/>
            <person name="Liu N."/>
            <person name="Peng M."/>
            <person name="Yang Y."/>
        </authorList>
    </citation>
    <scope>NUCLEOTIDE SEQUENCE</scope>
    <source>
        <tissue evidence="10">Spear leaf of Hainan Tall coconut</tissue>
    </source>
</reference>
<sequence>METGKVFTMKFIEKALLTDIIDYECVEWEAKIAQHAIIGNSCIVQVGGIAGGGGGSGGDGTVDRGGGGVPSIGVAHRDIKPDNVLFDEGGGLKLADFELAKCFGDGQLLRGLVGMPYYVAIKEVVGQN</sequence>
<dbReference type="Proteomes" id="UP000797356">
    <property type="component" value="Chromosome 7"/>
</dbReference>
<dbReference type="PROSITE" id="PS00108">
    <property type="entry name" value="PROTEIN_KINASE_ST"/>
    <property type="match status" value="1"/>
</dbReference>
<feature type="domain" description="Protein kinase" evidence="9">
    <location>
        <begin position="1"/>
        <end position="128"/>
    </location>
</feature>